<feature type="compositionally biased region" description="Polar residues" evidence="5">
    <location>
        <begin position="429"/>
        <end position="440"/>
    </location>
</feature>
<dbReference type="AlphaFoldDB" id="A0A8H3EZN7"/>
<reference evidence="8" key="1">
    <citation type="submission" date="2021-03" db="EMBL/GenBank/DDBJ databases">
        <authorList>
            <person name="Tagirdzhanova G."/>
        </authorList>
    </citation>
    <scope>NUCLEOTIDE SEQUENCE</scope>
</reference>
<accession>A0A8H3EZN7</accession>
<feature type="region of interest" description="Disordered" evidence="5">
    <location>
        <begin position="1"/>
        <end position="25"/>
    </location>
</feature>
<evidence type="ECO:0000256" key="5">
    <source>
        <dbReference type="SAM" id="MobiDB-lite"/>
    </source>
</evidence>
<dbReference type="InterPro" id="IPR056750">
    <property type="entry name" value="RRM_ESF1"/>
</dbReference>
<dbReference type="InterPro" id="IPR012580">
    <property type="entry name" value="NUC153"/>
</dbReference>
<gene>
    <name evidence="8" type="ORF">GOMPHAMPRED_008190</name>
</gene>
<evidence type="ECO:0000256" key="1">
    <source>
        <dbReference type="ARBA" id="ARBA00004604"/>
    </source>
</evidence>
<dbReference type="GO" id="GO:0005730">
    <property type="term" value="C:nucleolus"/>
    <property type="evidence" value="ECO:0007669"/>
    <property type="project" value="UniProtKB-SubCell"/>
</dbReference>
<feature type="region of interest" description="Disordered" evidence="5">
    <location>
        <begin position="508"/>
        <end position="549"/>
    </location>
</feature>
<dbReference type="GO" id="GO:0006364">
    <property type="term" value="P:rRNA processing"/>
    <property type="evidence" value="ECO:0007669"/>
    <property type="project" value="InterPro"/>
</dbReference>
<comment type="caution">
    <text evidence="8">The sequence shown here is derived from an EMBL/GenBank/DDBJ whole genome shotgun (WGS) entry which is preliminary data.</text>
</comment>
<evidence type="ECO:0008006" key="10">
    <source>
        <dbReference type="Google" id="ProtNLM"/>
    </source>
</evidence>
<feature type="compositionally biased region" description="Polar residues" evidence="5">
    <location>
        <begin position="1"/>
        <end position="20"/>
    </location>
</feature>
<dbReference type="Pfam" id="PF25121">
    <property type="entry name" value="RRM_ESF1"/>
    <property type="match status" value="1"/>
</dbReference>
<dbReference type="InterPro" id="IPR039754">
    <property type="entry name" value="Esf1"/>
</dbReference>
<dbReference type="PANTHER" id="PTHR12202:SF0">
    <property type="entry name" value="ESF1 HOMOLOG"/>
    <property type="match status" value="1"/>
</dbReference>
<dbReference type="Pfam" id="PF08159">
    <property type="entry name" value="NUC153"/>
    <property type="match status" value="1"/>
</dbReference>
<dbReference type="OrthoDB" id="431825at2759"/>
<keyword evidence="4" id="KW-0539">Nucleus</keyword>
<feature type="region of interest" description="Disordered" evidence="5">
    <location>
        <begin position="246"/>
        <end position="265"/>
    </location>
</feature>
<keyword evidence="3" id="KW-0175">Coiled coil</keyword>
<proteinExistence type="inferred from homology"/>
<evidence type="ECO:0000259" key="7">
    <source>
        <dbReference type="Pfam" id="PF25121"/>
    </source>
</evidence>
<name>A0A8H3EZN7_9LECA</name>
<protein>
    <recommendedName>
        <fullName evidence="10">NUC153 domain-containing protein</fullName>
    </recommendedName>
</protein>
<organism evidence="8 9">
    <name type="scientific">Gomphillus americanus</name>
    <dbReference type="NCBI Taxonomy" id="1940652"/>
    <lineage>
        <taxon>Eukaryota</taxon>
        <taxon>Fungi</taxon>
        <taxon>Dikarya</taxon>
        <taxon>Ascomycota</taxon>
        <taxon>Pezizomycotina</taxon>
        <taxon>Lecanoromycetes</taxon>
        <taxon>OSLEUM clade</taxon>
        <taxon>Ostropomycetidae</taxon>
        <taxon>Ostropales</taxon>
        <taxon>Graphidaceae</taxon>
        <taxon>Gomphilloideae</taxon>
        <taxon>Gomphillus</taxon>
    </lineage>
</organism>
<sequence>MAPPNQAGSKPQNRQSNASLITDPRFESIQKSALYHRPSNRKTQVTVDKRFAPMLTDERFSSKAKVDRYGRKLRGHVDGKDKRTNVELTKLYRVEVEEKDVPDSDAVVQAELSRVAKKYGDTGYDPARDGGYSESSSSEGESESEEVDDQSVESDSAEDGVEDVPEGEVSKRLAVVNLDWDHVRAVDLLAAFSSYASTGIAGNKVEKVTIYPSEFGKERMEREEVEGPPKELFARKKVSTKFKVENAVSTDEETNDEDADEDEDERIRRSLLKEDNGEEVSSTKLRNYQLERLRYFYAVVTCSDPSVAKEIYDNVDGREYLSSANFFDLRFIPDEMDFQEDKPRDECSRIPSSYRPNEFVTAALQHSKVKLTWDAEDAQRKEIQQRAFSGSRKDLDENELRAYLASDHSSSEDEQDVDIVDSTIDTTLGPGNNSGPSRGLSKSESKRQLLRAKLGLSDESKVGETNHTPVGGMQVTFTPGLSAAEKQASVFENEPEIEETTAEKYIRKERERKARRKEKLKVQRSDTTQTHADSASAEGPGELQQDNDRGFDDLFFTATPAEAEVQAKQKKKLKQRQYAAEQKAAATTAATNDIAELEGILQSSTNNNNNRDNITSHFSLSALEKAERALKKQKLKRGKGRRLLSQSEKAALEAKAKDTFEMDVADERFAAVYERPEFALDPSHPRFRETEGMQNLLQEARQRRKRKLEEDV</sequence>
<dbReference type="GO" id="GO:0003723">
    <property type="term" value="F:RNA binding"/>
    <property type="evidence" value="ECO:0007669"/>
    <property type="project" value="TreeGrafter"/>
</dbReference>
<keyword evidence="9" id="KW-1185">Reference proteome</keyword>
<dbReference type="PANTHER" id="PTHR12202">
    <property type="entry name" value="ESF1 HOMOLOG"/>
    <property type="match status" value="1"/>
</dbReference>
<feature type="region of interest" description="Disordered" evidence="5">
    <location>
        <begin position="118"/>
        <end position="168"/>
    </location>
</feature>
<comment type="similarity">
    <text evidence="2">Belongs to the ESF1 family.</text>
</comment>
<evidence type="ECO:0000259" key="6">
    <source>
        <dbReference type="Pfam" id="PF08159"/>
    </source>
</evidence>
<evidence type="ECO:0000313" key="9">
    <source>
        <dbReference type="Proteomes" id="UP000664169"/>
    </source>
</evidence>
<evidence type="ECO:0000313" key="8">
    <source>
        <dbReference type="EMBL" id="CAF9914550.1"/>
    </source>
</evidence>
<feature type="compositionally biased region" description="Acidic residues" evidence="5">
    <location>
        <begin position="140"/>
        <end position="166"/>
    </location>
</feature>
<evidence type="ECO:0000256" key="2">
    <source>
        <dbReference type="ARBA" id="ARBA00009087"/>
    </source>
</evidence>
<comment type="subcellular location">
    <subcellularLocation>
        <location evidence="1">Nucleus</location>
        <location evidence="1">Nucleolus</location>
    </subcellularLocation>
</comment>
<evidence type="ECO:0000256" key="3">
    <source>
        <dbReference type="ARBA" id="ARBA00023054"/>
    </source>
</evidence>
<feature type="region of interest" description="Disordered" evidence="5">
    <location>
        <begin position="423"/>
        <end position="476"/>
    </location>
</feature>
<evidence type="ECO:0000256" key="4">
    <source>
        <dbReference type="ARBA" id="ARBA00023242"/>
    </source>
</evidence>
<dbReference type="EMBL" id="CAJPDQ010000009">
    <property type="protein sequence ID" value="CAF9914550.1"/>
    <property type="molecule type" value="Genomic_DNA"/>
</dbReference>
<feature type="compositionally biased region" description="Acidic residues" evidence="5">
    <location>
        <begin position="250"/>
        <end position="264"/>
    </location>
</feature>
<feature type="domain" description="NUC153" evidence="6">
    <location>
        <begin position="666"/>
        <end position="694"/>
    </location>
</feature>
<dbReference type="Proteomes" id="UP000664169">
    <property type="component" value="Unassembled WGS sequence"/>
</dbReference>
<feature type="domain" description="ESF1 RRM" evidence="7">
    <location>
        <begin position="171"/>
        <end position="347"/>
    </location>
</feature>